<keyword evidence="5" id="KW-1185">Reference proteome</keyword>
<gene>
    <name evidence="4" type="ORF">FHX40_0984</name>
</gene>
<dbReference type="InterPro" id="IPR002509">
    <property type="entry name" value="NODB_dom"/>
</dbReference>
<dbReference type="AlphaFoldDB" id="A0A543IUS2"/>
<name>A0A543IUS2_9ACTN</name>
<dbReference type="SUPFAM" id="SSF88713">
    <property type="entry name" value="Glycoside hydrolase/deacetylase"/>
    <property type="match status" value="1"/>
</dbReference>
<dbReference type="CDD" id="cd10918">
    <property type="entry name" value="CE4_NodB_like_5s_6s"/>
    <property type="match status" value="1"/>
</dbReference>
<dbReference type="EMBL" id="VFPQ01000001">
    <property type="protein sequence ID" value="TQM74314.1"/>
    <property type="molecule type" value="Genomic_DNA"/>
</dbReference>
<protein>
    <submittedName>
        <fullName evidence="4">Polysaccharide deacetylase</fullName>
    </submittedName>
</protein>
<dbReference type="RefSeq" id="WP_142258508.1">
    <property type="nucleotide sequence ID" value="NZ_BMPV01000006.1"/>
</dbReference>
<dbReference type="PANTHER" id="PTHR34216">
    <property type="match status" value="1"/>
</dbReference>
<feature type="domain" description="NodB homology" evidence="3">
    <location>
        <begin position="63"/>
        <end position="264"/>
    </location>
</feature>
<evidence type="ECO:0000256" key="2">
    <source>
        <dbReference type="ARBA" id="ARBA00022729"/>
    </source>
</evidence>
<dbReference type="InterPro" id="IPR051398">
    <property type="entry name" value="Polysacch_Deacetylase"/>
</dbReference>
<dbReference type="Pfam" id="PF01522">
    <property type="entry name" value="Polysacc_deac_1"/>
    <property type="match status" value="1"/>
</dbReference>
<dbReference type="PANTHER" id="PTHR34216:SF3">
    <property type="entry name" value="POLY-BETA-1,6-N-ACETYL-D-GLUCOSAMINE N-DEACETYLASE"/>
    <property type="match status" value="1"/>
</dbReference>
<evidence type="ECO:0000313" key="5">
    <source>
        <dbReference type="Proteomes" id="UP000319213"/>
    </source>
</evidence>
<dbReference type="GO" id="GO:0005576">
    <property type="term" value="C:extracellular region"/>
    <property type="evidence" value="ECO:0007669"/>
    <property type="project" value="UniProtKB-SubCell"/>
</dbReference>
<dbReference type="Proteomes" id="UP000319213">
    <property type="component" value="Unassembled WGS sequence"/>
</dbReference>
<dbReference type="GO" id="GO:0016810">
    <property type="term" value="F:hydrolase activity, acting on carbon-nitrogen (but not peptide) bonds"/>
    <property type="evidence" value="ECO:0007669"/>
    <property type="project" value="InterPro"/>
</dbReference>
<dbReference type="Gene3D" id="3.20.20.370">
    <property type="entry name" value="Glycoside hydrolase/deacetylase"/>
    <property type="match status" value="1"/>
</dbReference>
<evidence type="ECO:0000256" key="1">
    <source>
        <dbReference type="ARBA" id="ARBA00004613"/>
    </source>
</evidence>
<comment type="subcellular location">
    <subcellularLocation>
        <location evidence="1">Secreted</location>
    </subcellularLocation>
</comment>
<reference evidence="4 5" key="1">
    <citation type="submission" date="2019-06" db="EMBL/GenBank/DDBJ databases">
        <title>Sequencing the genomes of 1000 actinobacteria strains.</title>
        <authorList>
            <person name="Klenk H.-P."/>
        </authorList>
    </citation>
    <scope>NUCLEOTIDE SEQUENCE [LARGE SCALE GENOMIC DNA]</scope>
    <source>
        <strain evidence="4 5">DSM 43186</strain>
    </source>
</reference>
<dbReference type="PROSITE" id="PS51677">
    <property type="entry name" value="NODB"/>
    <property type="match status" value="1"/>
</dbReference>
<dbReference type="GO" id="GO:0005975">
    <property type="term" value="P:carbohydrate metabolic process"/>
    <property type="evidence" value="ECO:0007669"/>
    <property type="project" value="InterPro"/>
</dbReference>
<comment type="caution">
    <text evidence="4">The sequence shown here is derived from an EMBL/GenBank/DDBJ whole genome shotgun (WGS) entry which is preliminary data.</text>
</comment>
<organism evidence="4 5">
    <name type="scientific">Thermopolyspora flexuosa</name>
    <dbReference type="NCBI Taxonomy" id="103836"/>
    <lineage>
        <taxon>Bacteria</taxon>
        <taxon>Bacillati</taxon>
        <taxon>Actinomycetota</taxon>
        <taxon>Actinomycetes</taxon>
        <taxon>Streptosporangiales</taxon>
        <taxon>Streptosporangiaceae</taxon>
        <taxon>Thermopolyspora</taxon>
    </lineage>
</organism>
<keyword evidence="2" id="KW-0732">Signal</keyword>
<dbReference type="OrthoDB" id="9782872at2"/>
<sequence length="264" mass="29499">MRVPILMYHSITDRPNADTRPHAVRPGDFEEQLAYLTEHRFRPITFADLAAALDGTGPALPERPVVLTFDDGYADFHSAALPLLERYGVPATIFVTSGWLRDAGADAAGRPLDTMLSWSQVREVASAGVEIGGHSHSHPQLDQLRDHELREELRRNKELLEDKVGRPVTTMAYPYGYSSARVRREVHRAGYRAACAVNNALTTGRHDMLALPRLTVGRSTTMGRFRKAVEGRGVPLIYLKERVLTKGYAVVRRTRYAVRQVTGK</sequence>
<proteinExistence type="predicted"/>
<evidence type="ECO:0000313" key="4">
    <source>
        <dbReference type="EMBL" id="TQM74314.1"/>
    </source>
</evidence>
<accession>A0A543IUS2</accession>
<evidence type="ECO:0000259" key="3">
    <source>
        <dbReference type="PROSITE" id="PS51677"/>
    </source>
</evidence>
<dbReference type="InterPro" id="IPR011330">
    <property type="entry name" value="Glyco_hydro/deAcase_b/a-brl"/>
</dbReference>